<evidence type="ECO:0000313" key="2">
    <source>
        <dbReference type="Proteomes" id="UP001165960"/>
    </source>
</evidence>
<dbReference type="EMBL" id="QTSX02005682">
    <property type="protein sequence ID" value="KAJ9059554.1"/>
    <property type="molecule type" value="Genomic_DNA"/>
</dbReference>
<proteinExistence type="predicted"/>
<dbReference type="Proteomes" id="UP001165960">
    <property type="component" value="Unassembled WGS sequence"/>
</dbReference>
<organism evidence="1 2">
    <name type="scientific">Entomophthora muscae</name>
    <dbReference type="NCBI Taxonomy" id="34485"/>
    <lineage>
        <taxon>Eukaryota</taxon>
        <taxon>Fungi</taxon>
        <taxon>Fungi incertae sedis</taxon>
        <taxon>Zoopagomycota</taxon>
        <taxon>Entomophthoromycotina</taxon>
        <taxon>Entomophthoromycetes</taxon>
        <taxon>Entomophthorales</taxon>
        <taxon>Entomophthoraceae</taxon>
        <taxon>Entomophthora</taxon>
    </lineage>
</organism>
<keyword evidence="2" id="KW-1185">Reference proteome</keyword>
<comment type="caution">
    <text evidence="1">The sequence shown here is derived from an EMBL/GenBank/DDBJ whole genome shotgun (WGS) entry which is preliminary data.</text>
</comment>
<name>A0ACC2SB46_9FUNG</name>
<protein>
    <submittedName>
        <fullName evidence="1">Uncharacterized protein</fullName>
    </submittedName>
</protein>
<sequence>MDRYNVAQKINSGAFGAVFEARDKRTGRKVAIKKVTKKFYEFNQRQRNREVKALNELKHPNLITLLDFVEKGNSLFFIFEYMDFNLYEIICNRGGEHFPKKLLQTALSQIILGLEFMHSSGFFHRDLKPENILVTQNCVKIADFGQVHELKTKGKKLTPYVSTRWYRAPEVLLGYRFYGPAIDLWAVGAIAAELMTLRPLFPGATSSDQLNKICSSLGSPGQFSHGGPWPLGSQLANLAGMNFPQQVSGSLMKTLITYPHLDPSCSRSVKALLQFDPTRRITAKHALHHEFFSGDTQSSSPLSSYSGSLSATSEELGLPSIAVDSGVPSSNPHDLSQSGSELEISLLRDRSCSPSPLSDHFNFCPSAQNKSPTHNIPMQAIHSLPFPELKTHSRKQQWGAVSIENPPELNRHRFSLYDVLDSPEIRSLTISRSNTEPIELKDVLPQFSKSTQTPNVNMSLSNLQTDPQLLGGLRRKSKIPQGEFTSLRRLSVDYEKLLACDQLYVKKDPYSQTYPPNRSSLEEELMGLMDSSFNSDALDGGVHQLPGSLGGPVHSHHSRKTSHSIVSTQMRRSLDLQTLSEDQYDLASFLSQPAPTPGLCQNSSQLGSTQVSNDKHTRARGTSISNLFGKVRHLFGRGGRPVAPHPCIHVSESNPNILIPERCWDAHV</sequence>
<gene>
    <name evidence="1" type="ORF">DSO57_1001097</name>
</gene>
<reference evidence="1" key="1">
    <citation type="submission" date="2022-04" db="EMBL/GenBank/DDBJ databases">
        <title>Genome of the entomopathogenic fungus Entomophthora muscae.</title>
        <authorList>
            <person name="Elya C."/>
            <person name="Lovett B.R."/>
            <person name="Lee E."/>
            <person name="Macias A.M."/>
            <person name="Hajek A.E."/>
            <person name="De Bivort B.L."/>
            <person name="Kasson M.T."/>
            <person name="De Fine Licht H.H."/>
            <person name="Stajich J.E."/>
        </authorList>
    </citation>
    <scope>NUCLEOTIDE SEQUENCE</scope>
    <source>
        <strain evidence="1">Berkeley</strain>
    </source>
</reference>
<evidence type="ECO:0000313" key="1">
    <source>
        <dbReference type="EMBL" id="KAJ9059554.1"/>
    </source>
</evidence>
<accession>A0ACC2SB46</accession>